<dbReference type="PRINTS" id="PR00508">
    <property type="entry name" value="S21N4MTFRASE"/>
</dbReference>
<evidence type="ECO:0000256" key="3">
    <source>
        <dbReference type="ARBA" id="ARBA00047942"/>
    </source>
</evidence>
<dbReference type="RefSeq" id="WP_083509385.1">
    <property type="nucleotide sequence ID" value="NZ_LMTR01000012.1"/>
</dbReference>
<feature type="domain" description="DNA methylase N-4/N-6" evidence="6">
    <location>
        <begin position="49"/>
        <end position="410"/>
    </location>
</feature>
<comment type="catalytic activity">
    <reaction evidence="3">
        <text>a 2'-deoxyadenosine in DNA + S-adenosyl-L-methionine = an N(6)-methyl-2'-deoxyadenosine in DNA + S-adenosyl-L-homocysteine + H(+)</text>
        <dbReference type="Rhea" id="RHEA:15197"/>
        <dbReference type="Rhea" id="RHEA-COMP:12418"/>
        <dbReference type="Rhea" id="RHEA-COMP:12419"/>
        <dbReference type="ChEBI" id="CHEBI:15378"/>
        <dbReference type="ChEBI" id="CHEBI:57856"/>
        <dbReference type="ChEBI" id="CHEBI:59789"/>
        <dbReference type="ChEBI" id="CHEBI:90615"/>
        <dbReference type="ChEBI" id="CHEBI:90616"/>
        <dbReference type="EC" id="2.1.1.72"/>
    </reaction>
</comment>
<proteinExistence type="inferred from homology"/>
<dbReference type="OrthoDB" id="9773571at2"/>
<name>A0A109BP65_HYPSL</name>
<dbReference type="InterPro" id="IPR001091">
    <property type="entry name" value="RM_Methyltransferase"/>
</dbReference>
<dbReference type="PATRIC" id="fig|121290.4.peg.1569"/>
<dbReference type="Proteomes" id="UP000059074">
    <property type="component" value="Unassembled WGS sequence"/>
</dbReference>
<reference evidence="7 8" key="1">
    <citation type="submission" date="2015-10" db="EMBL/GenBank/DDBJ databases">
        <title>Transcriptomic analysis of a linuron degrading triple-species bacterial consortium.</title>
        <authorList>
            <person name="Albers P."/>
        </authorList>
    </citation>
    <scope>NUCLEOTIDE SEQUENCE [LARGE SCALE GENOMIC DNA]</scope>
    <source>
        <strain evidence="7 8">WDL6</strain>
    </source>
</reference>
<dbReference type="GO" id="GO:0032259">
    <property type="term" value="P:methylation"/>
    <property type="evidence" value="ECO:0007669"/>
    <property type="project" value="UniProtKB-KW"/>
</dbReference>
<evidence type="ECO:0000256" key="1">
    <source>
        <dbReference type="ARBA" id="ARBA00022603"/>
    </source>
</evidence>
<evidence type="ECO:0000313" key="8">
    <source>
        <dbReference type="Proteomes" id="UP000059074"/>
    </source>
</evidence>
<evidence type="ECO:0000313" key="7">
    <source>
        <dbReference type="EMBL" id="KWT72393.1"/>
    </source>
</evidence>
<dbReference type="GO" id="GO:0009007">
    <property type="term" value="F:site-specific DNA-methyltransferase (adenine-specific) activity"/>
    <property type="evidence" value="ECO:0007669"/>
    <property type="project" value="UniProtKB-EC"/>
</dbReference>
<dbReference type="GO" id="GO:0008170">
    <property type="term" value="F:N-methyltransferase activity"/>
    <property type="evidence" value="ECO:0007669"/>
    <property type="project" value="InterPro"/>
</dbReference>
<evidence type="ECO:0000259" key="6">
    <source>
        <dbReference type="Pfam" id="PF01555"/>
    </source>
</evidence>
<dbReference type="InterPro" id="IPR002941">
    <property type="entry name" value="DNA_methylase_N4/N6"/>
</dbReference>
<organism evidence="7 8">
    <name type="scientific">Hyphomicrobium sulfonivorans</name>
    <dbReference type="NCBI Taxonomy" id="121290"/>
    <lineage>
        <taxon>Bacteria</taxon>
        <taxon>Pseudomonadati</taxon>
        <taxon>Pseudomonadota</taxon>
        <taxon>Alphaproteobacteria</taxon>
        <taxon>Hyphomicrobiales</taxon>
        <taxon>Hyphomicrobiaceae</taxon>
        <taxon>Hyphomicrobium</taxon>
    </lineage>
</organism>
<comment type="caution">
    <text evidence="7">The sequence shown here is derived from an EMBL/GenBank/DDBJ whole genome shotgun (WGS) entry which is preliminary data.</text>
</comment>
<evidence type="ECO:0000256" key="4">
    <source>
        <dbReference type="RuleBase" id="RU362026"/>
    </source>
</evidence>
<keyword evidence="8" id="KW-1185">Reference proteome</keyword>
<comment type="similarity">
    <text evidence="4">Belongs to the N(4)/N(6)-methyltransferase family.</text>
</comment>
<feature type="region of interest" description="Disordered" evidence="5">
    <location>
        <begin position="295"/>
        <end position="329"/>
    </location>
</feature>
<evidence type="ECO:0000256" key="2">
    <source>
        <dbReference type="ARBA" id="ARBA00022679"/>
    </source>
</evidence>
<accession>A0A109BP65</accession>
<dbReference type="GO" id="GO:0003677">
    <property type="term" value="F:DNA binding"/>
    <property type="evidence" value="ECO:0007669"/>
    <property type="project" value="InterPro"/>
</dbReference>
<keyword evidence="1 7" id="KW-0489">Methyltransferase</keyword>
<dbReference type="AlphaFoldDB" id="A0A109BP65"/>
<dbReference type="STRING" id="121290.APY04_0187"/>
<dbReference type="SUPFAM" id="SSF53335">
    <property type="entry name" value="S-adenosyl-L-methionine-dependent methyltransferases"/>
    <property type="match status" value="1"/>
</dbReference>
<dbReference type="InterPro" id="IPR029063">
    <property type="entry name" value="SAM-dependent_MTases_sf"/>
</dbReference>
<sequence length="420" mass="44545">MLSADAISRRAAELWGEDVFAPRRVERVGPHTLILGDCREALSLVREAQACVTDPPYELGFMGKSWDASGIANSSAVWGALLGALRPGAHVLAFSGSRTYHRMTSAIEDAGFEIRDQIMWLYGSGFPKSLDVSKAIDKAAGAEREKIAVGNPVKRMIPGADQNGTGSWIKDNGRVYQPGVEVPATDAAKEWDGWGTALKPAHEPICVARKPLIGTVAENVLTHGSGALNLDGCRVPTDETIVATRNVALGSSSGGIYSAAQVPGVYNQKEGGRWPANIIHDGSDEVLAAFPSAPGQLADASTDGSRRKTQNVYGDMKRGSSAGPARGDSGSAARFFYCAKASKKDRGEGNSHPTVKPHELMRYLCRLVTPPGGLIVDPFMGSGSTGVAAIAEGFRFVGIEQDEAYFEIALKRIRTAFDAG</sequence>
<dbReference type="EC" id="2.1.1.-" evidence="4"/>
<keyword evidence="2 7" id="KW-0808">Transferase</keyword>
<protein>
    <recommendedName>
        <fullName evidence="4">Methyltransferase</fullName>
        <ecNumber evidence="4">2.1.1.-</ecNumber>
    </recommendedName>
</protein>
<dbReference type="Gene3D" id="3.40.50.150">
    <property type="entry name" value="Vaccinia Virus protein VP39"/>
    <property type="match status" value="1"/>
</dbReference>
<gene>
    <name evidence="7" type="ORF">APY04_0187</name>
</gene>
<dbReference type="Pfam" id="PF01555">
    <property type="entry name" value="N6_N4_Mtase"/>
    <property type="match status" value="1"/>
</dbReference>
<dbReference type="EMBL" id="LMTR01000012">
    <property type="protein sequence ID" value="KWT72393.1"/>
    <property type="molecule type" value="Genomic_DNA"/>
</dbReference>
<evidence type="ECO:0000256" key="5">
    <source>
        <dbReference type="SAM" id="MobiDB-lite"/>
    </source>
</evidence>